<dbReference type="InterPro" id="IPR002885">
    <property type="entry name" value="PPR_rpt"/>
</dbReference>
<evidence type="ECO:0000256" key="2">
    <source>
        <dbReference type="PROSITE-ProRule" id="PRU00708"/>
    </source>
</evidence>
<sequence>MSAVVRSNLKVCPSFPLFLHISSEALVHFRSVPRDRLRICPQLIQFVCFNSSSSSRVASKFDFLGQFSPFSSSYNDDSFNTVINSNERRKLAVGISKIIKHGKGYLLGRFSSNFCAFDLEIGEERSYRIVWQEYFKDALDFFILDALMRSFTNAEMASRALEVLGRMREVGGRPSVSAICVLLKLLLRFKFGCEPDVHTYNILINAYCVRGWTLDALNWVHLMVESGCNPSPATFSTIINAFCKEGNIAEARKIFDGMQEIGVFPNTALYNALMDGYVKAREIGLADMLYEEMRRKGVAPDSVTFNILAAGHYKFGKEEDGDQLLRNLSMIGVIPDSSLSDISIGGLWGED</sequence>
<dbReference type="PANTHER" id="PTHR47932">
    <property type="entry name" value="ATPASE EXPRESSION PROTEIN 3"/>
    <property type="match status" value="1"/>
</dbReference>
<name>A0AAW2VMF9_SESRA</name>
<dbReference type="Pfam" id="PF01535">
    <property type="entry name" value="PPR"/>
    <property type="match status" value="1"/>
</dbReference>
<comment type="caution">
    <text evidence="3">The sequence shown here is derived from an EMBL/GenBank/DDBJ whole genome shotgun (WGS) entry which is preliminary data.</text>
</comment>
<accession>A0AAW2VMF9</accession>
<keyword evidence="1" id="KW-0677">Repeat</keyword>
<feature type="repeat" description="PPR" evidence="2">
    <location>
        <begin position="140"/>
        <end position="174"/>
    </location>
</feature>
<proteinExistence type="predicted"/>
<reference evidence="3" key="2">
    <citation type="journal article" date="2024" name="Plant">
        <title>Genomic evolution and insights into agronomic trait innovations of Sesamum species.</title>
        <authorList>
            <person name="Miao H."/>
            <person name="Wang L."/>
            <person name="Qu L."/>
            <person name="Liu H."/>
            <person name="Sun Y."/>
            <person name="Le M."/>
            <person name="Wang Q."/>
            <person name="Wei S."/>
            <person name="Zheng Y."/>
            <person name="Lin W."/>
            <person name="Duan Y."/>
            <person name="Cao H."/>
            <person name="Xiong S."/>
            <person name="Wang X."/>
            <person name="Wei L."/>
            <person name="Li C."/>
            <person name="Ma Q."/>
            <person name="Ju M."/>
            <person name="Zhao R."/>
            <person name="Li G."/>
            <person name="Mu C."/>
            <person name="Tian Q."/>
            <person name="Mei H."/>
            <person name="Zhang T."/>
            <person name="Gao T."/>
            <person name="Zhang H."/>
        </authorList>
    </citation>
    <scope>NUCLEOTIDE SEQUENCE</scope>
    <source>
        <strain evidence="3">G02</strain>
    </source>
</reference>
<evidence type="ECO:0000313" key="3">
    <source>
        <dbReference type="EMBL" id="KAL0429422.1"/>
    </source>
</evidence>
<gene>
    <name evidence="3" type="ORF">Sradi_0568200</name>
</gene>
<evidence type="ECO:0008006" key="4">
    <source>
        <dbReference type="Google" id="ProtNLM"/>
    </source>
</evidence>
<feature type="repeat" description="PPR" evidence="2">
    <location>
        <begin position="301"/>
        <end position="335"/>
    </location>
</feature>
<protein>
    <recommendedName>
        <fullName evidence="4">Pentatricopeptide repeat-containing protein</fullName>
    </recommendedName>
</protein>
<evidence type="ECO:0000256" key="1">
    <source>
        <dbReference type="ARBA" id="ARBA00022737"/>
    </source>
</evidence>
<dbReference type="Gene3D" id="1.25.40.10">
    <property type="entry name" value="Tetratricopeptide repeat domain"/>
    <property type="match status" value="2"/>
</dbReference>
<dbReference type="EMBL" id="JACGWJ010000003">
    <property type="protein sequence ID" value="KAL0429422.1"/>
    <property type="molecule type" value="Genomic_DNA"/>
</dbReference>
<dbReference type="NCBIfam" id="TIGR00756">
    <property type="entry name" value="PPR"/>
    <property type="match status" value="3"/>
</dbReference>
<feature type="repeat" description="PPR" evidence="2">
    <location>
        <begin position="266"/>
        <end position="300"/>
    </location>
</feature>
<dbReference type="Pfam" id="PF13041">
    <property type="entry name" value="PPR_2"/>
    <property type="match status" value="2"/>
</dbReference>
<dbReference type="PANTHER" id="PTHR47932:SF63">
    <property type="entry name" value="OS08G0290000 PROTEIN"/>
    <property type="match status" value="1"/>
</dbReference>
<feature type="repeat" description="PPR" evidence="2">
    <location>
        <begin position="196"/>
        <end position="230"/>
    </location>
</feature>
<dbReference type="AlphaFoldDB" id="A0AAW2VMF9"/>
<feature type="repeat" description="PPR" evidence="2">
    <location>
        <begin position="231"/>
        <end position="265"/>
    </location>
</feature>
<organism evidence="3">
    <name type="scientific">Sesamum radiatum</name>
    <name type="common">Black benniseed</name>
    <dbReference type="NCBI Taxonomy" id="300843"/>
    <lineage>
        <taxon>Eukaryota</taxon>
        <taxon>Viridiplantae</taxon>
        <taxon>Streptophyta</taxon>
        <taxon>Embryophyta</taxon>
        <taxon>Tracheophyta</taxon>
        <taxon>Spermatophyta</taxon>
        <taxon>Magnoliopsida</taxon>
        <taxon>eudicotyledons</taxon>
        <taxon>Gunneridae</taxon>
        <taxon>Pentapetalae</taxon>
        <taxon>asterids</taxon>
        <taxon>lamiids</taxon>
        <taxon>Lamiales</taxon>
        <taxon>Pedaliaceae</taxon>
        <taxon>Sesamum</taxon>
    </lineage>
</organism>
<reference evidence="3" key="1">
    <citation type="submission" date="2020-06" db="EMBL/GenBank/DDBJ databases">
        <authorList>
            <person name="Li T."/>
            <person name="Hu X."/>
            <person name="Zhang T."/>
            <person name="Song X."/>
            <person name="Zhang H."/>
            <person name="Dai N."/>
            <person name="Sheng W."/>
            <person name="Hou X."/>
            <person name="Wei L."/>
        </authorList>
    </citation>
    <scope>NUCLEOTIDE SEQUENCE</scope>
    <source>
        <strain evidence="3">G02</strain>
        <tissue evidence="3">Leaf</tissue>
    </source>
</reference>
<dbReference type="GO" id="GO:0003729">
    <property type="term" value="F:mRNA binding"/>
    <property type="evidence" value="ECO:0007669"/>
    <property type="project" value="TreeGrafter"/>
</dbReference>
<dbReference type="PROSITE" id="PS51375">
    <property type="entry name" value="PPR"/>
    <property type="match status" value="5"/>
</dbReference>
<dbReference type="InterPro" id="IPR011990">
    <property type="entry name" value="TPR-like_helical_dom_sf"/>
</dbReference>